<dbReference type="GO" id="GO:0047964">
    <property type="term" value="F:glyoxylate reductase (NADH) activity"/>
    <property type="evidence" value="ECO:0007669"/>
    <property type="project" value="UniProtKB-EC"/>
</dbReference>
<dbReference type="GO" id="GO:0051287">
    <property type="term" value="F:NAD binding"/>
    <property type="evidence" value="ECO:0007669"/>
    <property type="project" value="InterPro"/>
</dbReference>
<organism evidence="7 8">
    <name type="scientific">Bifidobacterium mongoliense DSM 21395</name>
    <dbReference type="NCBI Taxonomy" id="1437603"/>
    <lineage>
        <taxon>Bacteria</taxon>
        <taxon>Bacillati</taxon>
        <taxon>Actinomycetota</taxon>
        <taxon>Actinomycetes</taxon>
        <taxon>Bifidobacteriales</taxon>
        <taxon>Bifidobacteriaceae</taxon>
        <taxon>Bifidobacterium</taxon>
    </lineage>
</organism>
<evidence type="ECO:0000259" key="5">
    <source>
        <dbReference type="Pfam" id="PF00389"/>
    </source>
</evidence>
<accession>A0A087BSE7</accession>
<evidence type="ECO:0000256" key="4">
    <source>
        <dbReference type="RuleBase" id="RU003719"/>
    </source>
</evidence>
<feature type="domain" description="D-isomer specific 2-hydroxyacid dehydrogenase NAD-binding" evidence="6">
    <location>
        <begin position="131"/>
        <end position="304"/>
    </location>
</feature>
<name>A0A087BSE7_9BIFI</name>
<dbReference type="InterPro" id="IPR006139">
    <property type="entry name" value="D-isomer_2_OHA_DH_cat_dom"/>
</dbReference>
<keyword evidence="3" id="KW-0520">NAD</keyword>
<dbReference type="InterPro" id="IPR036291">
    <property type="entry name" value="NAD(P)-bd_dom_sf"/>
</dbReference>
<dbReference type="InterPro" id="IPR006140">
    <property type="entry name" value="D-isomer_DH_NAD-bd"/>
</dbReference>
<dbReference type="PANTHER" id="PTHR42789">
    <property type="entry name" value="D-ISOMER SPECIFIC 2-HYDROXYACID DEHYDROGENASE FAMILY PROTEIN (AFU_ORTHOLOGUE AFUA_6G10090)"/>
    <property type="match status" value="1"/>
</dbReference>
<dbReference type="STRING" id="1437603.GCA_000771525_00858"/>
<gene>
    <name evidence="7" type="ORF">BMON_1616</name>
</gene>
<comment type="caution">
    <text evidence="7">The sequence shown here is derived from an EMBL/GenBank/DDBJ whole genome shotgun (WGS) entry which is preliminary data.</text>
</comment>
<evidence type="ECO:0000259" key="6">
    <source>
        <dbReference type="Pfam" id="PF02826"/>
    </source>
</evidence>
<dbReference type="eggNOG" id="COG0111">
    <property type="taxonomic scope" value="Bacteria"/>
</dbReference>
<sequence>MSSTQIPVIETQTERTDLPLVVMPTVIPTMLEPLTACLPTLRDLARVRLHTDTTYDEETIVERMQGADAMIDIGLHISDHLLDQLADHVRCFAFGGTGVASFINLDRTRELGIRVCNVVHYGNHAVAEHAFGLIMELTKHVGRLDREMREGQWAGMDGLDLYDRTIGLAGFGGIGQTMACIARGFGMHILVWNSHLHTDQAAQFDAQPVDDLGDLFEQSDVVSLHLPLTQATAGMVTAKQLDRLRPGSIIINTARAEVISPGALLTRLQRGDILAGLDVFDREPLPADDPLRQVPNLVMTPHVAWRSDGANRNLTKQIMQSLAAFYRGERMNVVA</sequence>
<dbReference type="InterPro" id="IPR050857">
    <property type="entry name" value="D-2-hydroxyacid_DH"/>
</dbReference>
<dbReference type="Gene3D" id="3.40.50.720">
    <property type="entry name" value="NAD(P)-binding Rossmann-like Domain"/>
    <property type="match status" value="2"/>
</dbReference>
<dbReference type="CDD" id="cd12169">
    <property type="entry name" value="PGDH_like_1"/>
    <property type="match status" value="1"/>
</dbReference>
<evidence type="ECO:0000313" key="7">
    <source>
        <dbReference type="EMBL" id="KFI73947.1"/>
    </source>
</evidence>
<dbReference type="EC" id="1.1.1.26" evidence="7"/>
<proteinExistence type="inferred from homology"/>
<dbReference type="SUPFAM" id="SSF51735">
    <property type="entry name" value="NAD(P)-binding Rossmann-fold domains"/>
    <property type="match status" value="1"/>
</dbReference>
<dbReference type="Pfam" id="PF00389">
    <property type="entry name" value="2-Hacid_dh"/>
    <property type="match status" value="1"/>
</dbReference>
<dbReference type="OrthoDB" id="4324715at2"/>
<evidence type="ECO:0000313" key="8">
    <source>
        <dbReference type="Proteomes" id="UP000029082"/>
    </source>
</evidence>
<dbReference type="GeneID" id="93094085"/>
<keyword evidence="2 4" id="KW-0560">Oxidoreductase</keyword>
<comment type="similarity">
    <text evidence="1 4">Belongs to the D-isomer specific 2-hydroxyacid dehydrogenase family.</text>
</comment>
<dbReference type="Proteomes" id="UP000029082">
    <property type="component" value="Unassembled WGS sequence"/>
</dbReference>
<reference evidence="7 8" key="1">
    <citation type="submission" date="2014-03" db="EMBL/GenBank/DDBJ databases">
        <title>Genomics of Bifidobacteria.</title>
        <authorList>
            <person name="Ventura M."/>
            <person name="Milani C."/>
            <person name="Lugli G.A."/>
        </authorList>
    </citation>
    <scope>NUCLEOTIDE SEQUENCE [LARGE SCALE GENOMIC DNA]</scope>
    <source>
        <strain evidence="7 8">DSM 21395</strain>
    </source>
</reference>
<dbReference type="AlphaFoldDB" id="A0A087BSE7"/>
<evidence type="ECO:0000256" key="3">
    <source>
        <dbReference type="ARBA" id="ARBA00023027"/>
    </source>
</evidence>
<protein>
    <submittedName>
        <fullName evidence="7">D-3-phosphoglycerate dehydrogenase</fullName>
        <ecNumber evidence="7">1.1.1.26</ecNumber>
    </submittedName>
</protein>
<dbReference type="Pfam" id="PF02826">
    <property type="entry name" value="2-Hacid_dh_C"/>
    <property type="match status" value="1"/>
</dbReference>
<evidence type="ECO:0000256" key="2">
    <source>
        <dbReference type="ARBA" id="ARBA00023002"/>
    </source>
</evidence>
<dbReference type="EMBL" id="JGZE01000030">
    <property type="protein sequence ID" value="KFI73947.1"/>
    <property type="molecule type" value="Genomic_DNA"/>
</dbReference>
<keyword evidence="8" id="KW-1185">Reference proteome</keyword>
<dbReference type="SUPFAM" id="SSF52283">
    <property type="entry name" value="Formate/glycerate dehydrogenase catalytic domain-like"/>
    <property type="match status" value="1"/>
</dbReference>
<dbReference type="PANTHER" id="PTHR42789:SF1">
    <property type="entry name" value="D-ISOMER SPECIFIC 2-HYDROXYACID DEHYDROGENASE FAMILY PROTEIN (AFU_ORTHOLOGUE AFUA_6G10090)"/>
    <property type="match status" value="1"/>
</dbReference>
<dbReference type="RefSeq" id="WP_033511745.1">
    <property type="nucleotide sequence ID" value="NZ_JDUO01000002.1"/>
</dbReference>
<evidence type="ECO:0000256" key="1">
    <source>
        <dbReference type="ARBA" id="ARBA00005854"/>
    </source>
</evidence>
<feature type="domain" description="D-isomer specific 2-hydroxyacid dehydrogenase catalytic" evidence="5">
    <location>
        <begin position="36"/>
        <end position="332"/>
    </location>
</feature>